<accession>A0A6N9NP45</accession>
<protein>
    <submittedName>
        <fullName evidence="1">Uncharacterized protein</fullName>
    </submittedName>
</protein>
<proteinExistence type="predicted"/>
<sequence length="145" mass="16068">MKNCIIKYVTLILILLLSGYGQLAAQSALGHKLPAFVTTIQEEEQLMTAAVHAEQAPSVTISNKSTKGQQGEIPFAGIDKKEPEDKLIKAQSQLAKGCQYIIYLSIIPTQVAFFDFEKTTISFLEDQASFISPTPLYLELEVFRI</sequence>
<name>A0A6N9NP45_9FLAO</name>
<gene>
    <name evidence="1" type="ORF">GQN54_13610</name>
</gene>
<dbReference type="AlphaFoldDB" id="A0A6N9NP45"/>
<reference evidence="1 2" key="1">
    <citation type="submission" date="2019-12" db="EMBL/GenBank/DDBJ databases">
        <authorList>
            <person name="Zhao J."/>
        </authorList>
    </citation>
    <scope>NUCLEOTIDE SEQUENCE [LARGE SCALE GENOMIC DNA]</scope>
    <source>
        <strain evidence="1 2">S-15</strain>
    </source>
</reference>
<evidence type="ECO:0000313" key="1">
    <source>
        <dbReference type="EMBL" id="NBG67161.1"/>
    </source>
</evidence>
<organism evidence="1 2">
    <name type="scientific">Acidiluteibacter ferrifornacis</name>
    <dbReference type="NCBI Taxonomy" id="2692424"/>
    <lineage>
        <taxon>Bacteria</taxon>
        <taxon>Pseudomonadati</taxon>
        <taxon>Bacteroidota</taxon>
        <taxon>Flavobacteriia</taxon>
        <taxon>Flavobacteriales</taxon>
        <taxon>Cryomorphaceae</taxon>
        <taxon>Acidiluteibacter</taxon>
    </lineage>
</organism>
<keyword evidence="2" id="KW-1185">Reference proteome</keyword>
<comment type="caution">
    <text evidence="1">The sequence shown here is derived from an EMBL/GenBank/DDBJ whole genome shotgun (WGS) entry which is preliminary data.</text>
</comment>
<evidence type="ECO:0000313" key="2">
    <source>
        <dbReference type="Proteomes" id="UP000470771"/>
    </source>
</evidence>
<dbReference type="Proteomes" id="UP000470771">
    <property type="component" value="Unassembled WGS sequence"/>
</dbReference>
<dbReference type="RefSeq" id="WP_160634104.1">
    <property type="nucleotide sequence ID" value="NZ_WWNE01000012.1"/>
</dbReference>
<dbReference type="EMBL" id="WWNE01000012">
    <property type="protein sequence ID" value="NBG67161.1"/>
    <property type="molecule type" value="Genomic_DNA"/>
</dbReference>